<dbReference type="Pfam" id="PF09339">
    <property type="entry name" value="HTH_IclR"/>
    <property type="match status" value="1"/>
</dbReference>
<dbReference type="InterPro" id="IPR050707">
    <property type="entry name" value="HTH_MetabolicPath_Reg"/>
</dbReference>
<dbReference type="InterPro" id="IPR036390">
    <property type="entry name" value="WH_DNA-bd_sf"/>
</dbReference>
<evidence type="ECO:0000313" key="6">
    <source>
        <dbReference type="EMBL" id="MBM9460126.1"/>
    </source>
</evidence>
<dbReference type="PROSITE" id="PS51078">
    <property type="entry name" value="ICLR_ED"/>
    <property type="match status" value="1"/>
</dbReference>
<organism evidence="6 7">
    <name type="scientific">Nocardioides faecalis</name>
    <dbReference type="NCBI Taxonomy" id="2803858"/>
    <lineage>
        <taxon>Bacteria</taxon>
        <taxon>Bacillati</taxon>
        <taxon>Actinomycetota</taxon>
        <taxon>Actinomycetes</taxon>
        <taxon>Propionibacteriales</taxon>
        <taxon>Nocardioidaceae</taxon>
        <taxon>Nocardioides</taxon>
    </lineage>
</organism>
<protein>
    <submittedName>
        <fullName evidence="6">IclR family transcriptional regulator</fullName>
    </submittedName>
</protein>
<sequence length="277" mass="29475">MSVLTMEQMGEAVATASRTARELPPSMVERMTLILDLFTTRRTWLGLEDIVQATGLPRSTTHRILEQLVRLEWIEHGNAGYGLGRRSLVLGGGAGDHADLRSAASPYLHDLLLKTGAVIHLAVLEEGRVRYLDKLGGRFAAAVPSRVGGSAPAHCTGLGKAMLAWLEPEQVDELVGSELPARTAATIADLDVLHGELARVRARGGLALERGECYPDIACVAAAVRGPRGPVGSISVVAAASTTLERMAPLVVSAARRIAADLFPDVDARSRRLNVVD</sequence>
<dbReference type="InterPro" id="IPR029016">
    <property type="entry name" value="GAF-like_dom_sf"/>
</dbReference>
<dbReference type="GO" id="GO:0045892">
    <property type="term" value="P:negative regulation of DNA-templated transcription"/>
    <property type="evidence" value="ECO:0007669"/>
    <property type="project" value="TreeGrafter"/>
</dbReference>
<dbReference type="SUPFAM" id="SSF46785">
    <property type="entry name" value="Winged helix' DNA-binding domain"/>
    <property type="match status" value="1"/>
</dbReference>
<dbReference type="GO" id="GO:0003677">
    <property type="term" value="F:DNA binding"/>
    <property type="evidence" value="ECO:0007669"/>
    <property type="project" value="UniProtKB-KW"/>
</dbReference>
<dbReference type="InterPro" id="IPR014757">
    <property type="entry name" value="Tscrpt_reg_IclR_C"/>
</dbReference>
<feature type="domain" description="HTH iclR-type" evidence="4">
    <location>
        <begin position="25"/>
        <end position="85"/>
    </location>
</feature>
<dbReference type="Proteomes" id="UP000663791">
    <property type="component" value="Unassembled WGS sequence"/>
</dbReference>
<dbReference type="PANTHER" id="PTHR30136:SF24">
    <property type="entry name" value="HTH-TYPE TRANSCRIPTIONAL REPRESSOR ALLR"/>
    <property type="match status" value="1"/>
</dbReference>
<evidence type="ECO:0000313" key="7">
    <source>
        <dbReference type="Proteomes" id="UP000663791"/>
    </source>
</evidence>
<dbReference type="AlphaFoldDB" id="A0A938Y1E4"/>
<dbReference type="InterPro" id="IPR036388">
    <property type="entry name" value="WH-like_DNA-bd_sf"/>
</dbReference>
<accession>A0A938Y1E4</accession>
<keyword evidence="2" id="KW-0238">DNA-binding</keyword>
<comment type="caution">
    <text evidence="6">The sequence shown here is derived from an EMBL/GenBank/DDBJ whole genome shotgun (WGS) entry which is preliminary data.</text>
</comment>
<dbReference type="InterPro" id="IPR005471">
    <property type="entry name" value="Tscrpt_reg_IclR_N"/>
</dbReference>
<dbReference type="Pfam" id="PF01614">
    <property type="entry name" value="IclR_C"/>
    <property type="match status" value="1"/>
</dbReference>
<reference evidence="6" key="1">
    <citation type="submission" date="2021-01" db="EMBL/GenBank/DDBJ databases">
        <title>Novel species in genus Nocardioides.</title>
        <authorList>
            <person name="Zhang G."/>
        </authorList>
    </citation>
    <scope>NUCLEOTIDE SEQUENCE</scope>
    <source>
        <strain evidence="6">Zg-536</strain>
    </source>
</reference>
<keyword evidence="1" id="KW-0805">Transcription regulation</keyword>
<evidence type="ECO:0000256" key="1">
    <source>
        <dbReference type="ARBA" id="ARBA00023015"/>
    </source>
</evidence>
<gene>
    <name evidence="6" type="ORF">JK386_09440</name>
</gene>
<keyword evidence="7" id="KW-1185">Reference proteome</keyword>
<evidence type="ECO:0000259" key="5">
    <source>
        <dbReference type="PROSITE" id="PS51078"/>
    </source>
</evidence>
<keyword evidence="3" id="KW-0804">Transcription</keyword>
<dbReference type="Gene3D" id="1.10.10.10">
    <property type="entry name" value="Winged helix-like DNA-binding domain superfamily/Winged helix DNA-binding domain"/>
    <property type="match status" value="1"/>
</dbReference>
<feature type="domain" description="IclR-ED" evidence="5">
    <location>
        <begin position="86"/>
        <end position="264"/>
    </location>
</feature>
<dbReference type="PANTHER" id="PTHR30136">
    <property type="entry name" value="HELIX-TURN-HELIX TRANSCRIPTIONAL REGULATOR, ICLR FAMILY"/>
    <property type="match status" value="1"/>
</dbReference>
<dbReference type="EMBL" id="JAERTX010000007">
    <property type="protein sequence ID" value="MBM9460126.1"/>
    <property type="molecule type" value="Genomic_DNA"/>
</dbReference>
<dbReference type="Gene3D" id="3.30.450.40">
    <property type="match status" value="1"/>
</dbReference>
<dbReference type="PROSITE" id="PS51077">
    <property type="entry name" value="HTH_ICLR"/>
    <property type="match status" value="1"/>
</dbReference>
<dbReference type="RefSeq" id="WP_205291438.1">
    <property type="nucleotide sequence ID" value="NZ_CP074406.1"/>
</dbReference>
<evidence type="ECO:0000256" key="2">
    <source>
        <dbReference type="ARBA" id="ARBA00023125"/>
    </source>
</evidence>
<proteinExistence type="predicted"/>
<dbReference type="GO" id="GO:0003700">
    <property type="term" value="F:DNA-binding transcription factor activity"/>
    <property type="evidence" value="ECO:0007669"/>
    <property type="project" value="TreeGrafter"/>
</dbReference>
<dbReference type="SMART" id="SM00346">
    <property type="entry name" value="HTH_ICLR"/>
    <property type="match status" value="1"/>
</dbReference>
<evidence type="ECO:0000259" key="4">
    <source>
        <dbReference type="PROSITE" id="PS51077"/>
    </source>
</evidence>
<evidence type="ECO:0000256" key="3">
    <source>
        <dbReference type="ARBA" id="ARBA00023163"/>
    </source>
</evidence>
<dbReference type="SUPFAM" id="SSF55781">
    <property type="entry name" value="GAF domain-like"/>
    <property type="match status" value="1"/>
</dbReference>
<name>A0A938Y1E4_9ACTN</name>